<dbReference type="Pfam" id="PF01170">
    <property type="entry name" value="UPF0020"/>
    <property type="match status" value="1"/>
</dbReference>
<evidence type="ECO:0000313" key="3">
    <source>
        <dbReference type="Proteomes" id="UP000192907"/>
    </source>
</evidence>
<feature type="domain" description="Ribosomal RNA large subunit methyltransferase K/L-like methyltransferase" evidence="1">
    <location>
        <begin position="102"/>
        <end position="237"/>
    </location>
</feature>
<dbReference type="Gene3D" id="3.40.50.150">
    <property type="entry name" value="Vaccinia Virus protein VP39"/>
    <property type="match status" value="1"/>
</dbReference>
<gene>
    <name evidence="2" type="ORF">SAMN06296036_10554</name>
</gene>
<organism evidence="2 3">
    <name type="scientific">Pseudobacteriovorax antillogorgiicola</name>
    <dbReference type="NCBI Taxonomy" id="1513793"/>
    <lineage>
        <taxon>Bacteria</taxon>
        <taxon>Pseudomonadati</taxon>
        <taxon>Bdellovibrionota</taxon>
        <taxon>Oligoflexia</taxon>
        <taxon>Oligoflexales</taxon>
        <taxon>Pseudobacteriovoracaceae</taxon>
        <taxon>Pseudobacteriovorax</taxon>
    </lineage>
</organism>
<dbReference type="GO" id="GO:0008168">
    <property type="term" value="F:methyltransferase activity"/>
    <property type="evidence" value="ECO:0007669"/>
    <property type="project" value="UniProtKB-KW"/>
</dbReference>
<dbReference type="GO" id="GO:0032259">
    <property type="term" value="P:methylation"/>
    <property type="evidence" value="ECO:0007669"/>
    <property type="project" value="UniProtKB-KW"/>
</dbReference>
<accession>A0A1Y6BHV7</accession>
<evidence type="ECO:0000313" key="2">
    <source>
        <dbReference type="EMBL" id="SMF11125.1"/>
    </source>
</evidence>
<keyword evidence="3" id="KW-1185">Reference proteome</keyword>
<dbReference type="STRING" id="1513793.SAMN06296036_10554"/>
<dbReference type="EMBL" id="FWZT01000005">
    <property type="protein sequence ID" value="SMF11125.1"/>
    <property type="molecule type" value="Genomic_DNA"/>
</dbReference>
<dbReference type="AlphaFoldDB" id="A0A1Y6BHV7"/>
<dbReference type="InterPro" id="IPR000241">
    <property type="entry name" value="RlmKL-like_Mtase"/>
</dbReference>
<keyword evidence="2" id="KW-0489">Methyltransferase</keyword>
<name>A0A1Y6BHV7_9BACT</name>
<dbReference type="SUPFAM" id="SSF53335">
    <property type="entry name" value="S-adenosyl-L-methionine-dependent methyltransferases"/>
    <property type="match status" value="1"/>
</dbReference>
<protein>
    <submittedName>
        <fullName evidence="2">Putative RNA methylase family UPF0020</fullName>
    </submittedName>
</protein>
<dbReference type="OrthoDB" id="1637728at2"/>
<sequence length="314" mass="34658">MTQQLAIIISPEARGAYFHSFIKVAREELRLIHPDLDGEHRAYGGLDVLIVNASEEMASELVRLSFCQAVFRIGPQGWLPLAESLSLAIPRDYIFGSKFKGKTNERLTQMMLNVALALVKKPKPKVLDPMCGRGTSLLWAMAYGLECRGVEQDSKALGDVQQIVKKWNTVHDTGLKFRNGSVGKKSKQGQGRFFEVTHDETRLKMVIGDSQQANHLLQGEKFDVILADLPYGVQHFSGQKTRNPLGALEASASAWGQLANEGAALSLAFNQSITRKDAVVDLFEGNGWQSVPCTASHRMSESIVRDLVFFIKGA</sequence>
<dbReference type="RefSeq" id="WP_132317577.1">
    <property type="nucleotide sequence ID" value="NZ_FWZT01000005.1"/>
</dbReference>
<evidence type="ECO:0000259" key="1">
    <source>
        <dbReference type="Pfam" id="PF01170"/>
    </source>
</evidence>
<keyword evidence="2" id="KW-0808">Transferase</keyword>
<dbReference type="Proteomes" id="UP000192907">
    <property type="component" value="Unassembled WGS sequence"/>
</dbReference>
<dbReference type="InterPro" id="IPR029063">
    <property type="entry name" value="SAM-dependent_MTases_sf"/>
</dbReference>
<reference evidence="3" key="1">
    <citation type="submission" date="2017-04" db="EMBL/GenBank/DDBJ databases">
        <authorList>
            <person name="Varghese N."/>
            <person name="Submissions S."/>
        </authorList>
    </citation>
    <scope>NUCLEOTIDE SEQUENCE [LARGE SCALE GENOMIC DNA]</scope>
    <source>
        <strain evidence="3">RKEM611</strain>
    </source>
</reference>
<proteinExistence type="predicted"/>